<dbReference type="AlphaFoldDB" id="A0AA49Q7L1"/>
<dbReference type="NCBIfam" id="TIGR01494">
    <property type="entry name" value="ATPase_P-type"/>
    <property type="match status" value="1"/>
</dbReference>
<dbReference type="InterPro" id="IPR036412">
    <property type="entry name" value="HAD-like_sf"/>
</dbReference>
<dbReference type="GO" id="GO:0005507">
    <property type="term" value="F:copper ion binding"/>
    <property type="evidence" value="ECO:0007669"/>
    <property type="project" value="TreeGrafter"/>
</dbReference>
<dbReference type="Proteomes" id="UP001229955">
    <property type="component" value="Chromosome"/>
</dbReference>
<organism evidence="8 9">
    <name type="scientific">Pseudogemmatithrix spongiicola</name>
    <dbReference type="NCBI Taxonomy" id="3062599"/>
    <lineage>
        <taxon>Bacteria</taxon>
        <taxon>Pseudomonadati</taxon>
        <taxon>Gemmatimonadota</taxon>
        <taxon>Gemmatimonadia</taxon>
        <taxon>Gemmatimonadales</taxon>
        <taxon>Gemmatimonadaceae</taxon>
        <taxon>Pseudogemmatithrix</taxon>
    </lineage>
</organism>
<dbReference type="EMBL" id="CP130613">
    <property type="protein sequence ID" value="WKW14190.1"/>
    <property type="molecule type" value="Genomic_DNA"/>
</dbReference>
<dbReference type="GO" id="GO:0005524">
    <property type="term" value="F:ATP binding"/>
    <property type="evidence" value="ECO:0007669"/>
    <property type="project" value="InterPro"/>
</dbReference>
<gene>
    <name evidence="7" type="ORF">Strain138_000521</name>
    <name evidence="8" type="ORF">Strain318_000521</name>
</gene>
<evidence type="ECO:0000313" key="9">
    <source>
        <dbReference type="Proteomes" id="UP001229955"/>
    </source>
</evidence>
<protein>
    <submittedName>
        <fullName evidence="8">HAD-IC family P-type ATPase</fullName>
    </submittedName>
</protein>
<comment type="subcellular location">
    <subcellularLocation>
        <location evidence="1">Membrane</location>
    </subcellularLocation>
</comment>
<proteinExistence type="predicted"/>
<dbReference type="GO" id="GO:0016020">
    <property type="term" value="C:membrane"/>
    <property type="evidence" value="ECO:0007669"/>
    <property type="project" value="UniProtKB-SubCell"/>
</dbReference>
<dbReference type="InterPro" id="IPR001757">
    <property type="entry name" value="P_typ_ATPase"/>
</dbReference>
<evidence type="ECO:0000313" key="8">
    <source>
        <dbReference type="EMBL" id="WKW14190.1"/>
    </source>
</evidence>
<dbReference type="SUPFAM" id="SSF56784">
    <property type="entry name" value="HAD-like"/>
    <property type="match status" value="1"/>
</dbReference>
<dbReference type="PRINTS" id="PR00120">
    <property type="entry name" value="HATPASE"/>
</dbReference>
<feature type="transmembrane region" description="Helical" evidence="6">
    <location>
        <begin position="35"/>
        <end position="55"/>
    </location>
</feature>
<keyword evidence="2 6" id="KW-0812">Transmembrane</keyword>
<evidence type="ECO:0000256" key="2">
    <source>
        <dbReference type="ARBA" id="ARBA00022692"/>
    </source>
</evidence>
<evidence type="ECO:0000256" key="5">
    <source>
        <dbReference type="ARBA" id="ARBA00023136"/>
    </source>
</evidence>
<dbReference type="Pfam" id="PF00702">
    <property type="entry name" value="Hydrolase"/>
    <property type="match status" value="1"/>
</dbReference>
<evidence type="ECO:0000256" key="6">
    <source>
        <dbReference type="SAM" id="Phobius"/>
    </source>
</evidence>
<sequence>MAYRIGGPALLDHVRAEVPEGLRGVAERASARGQAAIYLLSGSVAIAVFVVADAIREESRAAVDALHAAGLEVAMLTGDAEPVAKAVAADLGIDTVFARVLPEDKALRVRTLQEQGKKVAMVGDGVNDAPALATADIGIAIGAGTDVAVEAGHIVLVRSDPRDIPRIVSLSRATYRKMIQNLWWAAGYNIVAIPLAAGVLSAWGVVLTPAVGAVLMSASTIVVAINAQLLRRVEI</sequence>
<dbReference type="PANTHER" id="PTHR43520">
    <property type="entry name" value="ATP7, ISOFORM B"/>
    <property type="match status" value="1"/>
</dbReference>
<keyword evidence="9" id="KW-1185">Reference proteome</keyword>
<accession>A0AA49Q4I8</accession>
<dbReference type="InterPro" id="IPR023299">
    <property type="entry name" value="ATPase_P-typ_cyto_dom_N"/>
</dbReference>
<dbReference type="EMBL" id="CP130612">
    <property type="protein sequence ID" value="WKW11280.1"/>
    <property type="molecule type" value="Genomic_DNA"/>
</dbReference>
<dbReference type="PANTHER" id="PTHR43520:SF8">
    <property type="entry name" value="P-TYPE CU(+) TRANSPORTER"/>
    <property type="match status" value="1"/>
</dbReference>
<dbReference type="Gene3D" id="3.40.1110.10">
    <property type="entry name" value="Calcium-transporting ATPase, cytoplasmic domain N"/>
    <property type="match status" value="1"/>
</dbReference>
<name>A0AA49Q7L1_9BACT</name>
<keyword evidence="5 6" id="KW-0472">Membrane</keyword>
<dbReference type="Gene3D" id="3.40.50.1000">
    <property type="entry name" value="HAD superfamily/HAD-like"/>
    <property type="match status" value="1"/>
</dbReference>
<evidence type="ECO:0000313" key="7">
    <source>
        <dbReference type="EMBL" id="WKW11280.1"/>
    </source>
</evidence>
<feature type="transmembrane region" description="Helical" evidence="6">
    <location>
        <begin position="210"/>
        <end position="230"/>
    </location>
</feature>
<dbReference type="GO" id="GO:0043682">
    <property type="term" value="F:P-type divalent copper transporter activity"/>
    <property type="evidence" value="ECO:0007669"/>
    <property type="project" value="TreeGrafter"/>
</dbReference>
<keyword evidence="3" id="KW-1278">Translocase</keyword>
<dbReference type="InterPro" id="IPR023214">
    <property type="entry name" value="HAD_sf"/>
</dbReference>
<dbReference type="KEGG" id="pspc:Strain318_000521"/>
<reference evidence="8" key="1">
    <citation type="submission" date="2023-07" db="EMBL/GenBank/DDBJ databases">
        <authorList>
            <person name="Haufschild T."/>
            <person name="Kallscheuer N."/>
            <person name="Hammer J."/>
            <person name="Kohn T."/>
            <person name="Kabuu M."/>
            <person name="Jogler M."/>
            <person name="Wohfarth N."/>
            <person name="Heuer A."/>
            <person name="Rohde M."/>
            <person name="van Teeseling M.C.F."/>
            <person name="Jogler C."/>
        </authorList>
    </citation>
    <scope>NUCLEOTIDE SEQUENCE</scope>
    <source>
        <strain evidence="7">Strain 138</strain>
        <strain evidence="8">Strain 318</strain>
    </source>
</reference>
<dbReference type="GO" id="GO:0016887">
    <property type="term" value="F:ATP hydrolysis activity"/>
    <property type="evidence" value="ECO:0007669"/>
    <property type="project" value="InterPro"/>
</dbReference>
<evidence type="ECO:0000256" key="1">
    <source>
        <dbReference type="ARBA" id="ARBA00004370"/>
    </source>
</evidence>
<evidence type="ECO:0000256" key="4">
    <source>
        <dbReference type="ARBA" id="ARBA00022989"/>
    </source>
</evidence>
<accession>A0AA49Q7L1</accession>
<feature type="transmembrane region" description="Helical" evidence="6">
    <location>
        <begin position="182"/>
        <end position="204"/>
    </location>
</feature>
<keyword evidence="4 6" id="KW-1133">Transmembrane helix</keyword>
<evidence type="ECO:0000256" key="3">
    <source>
        <dbReference type="ARBA" id="ARBA00022967"/>
    </source>
</evidence>
<dbReference type="GO" id="GO:0055070">
    <property type="term" value="P:copper ion homeostasis"/>
    <property type="evidence" value="ECO:0007669"/>
    <property type="project" value="TreeGrafter"/>
</dbReference>
<dbReference type="PRINTS" id="PR00119">
    <property type="entry name" value="CATATPASE"/>
</dbReference>